<evidence type="ECO:0000313" key="2">
    <source>
        <dbReference type="EMBL" id="KAJ7086120.1"/>
    </source>
</evidence>
<name>A0AAD6U5C8_9AGAR</name>
<feature type="region of interest" description="Disordered" evidence="1">
    <location>
        <begin position="13"/>
        <end position="53"/>
    </location>
</feature>
<reference evidence="2" key="1">
    <citation type="submission" date="2023-03" db="EMBL/GenBank/DDBJ databases">
        <title>Massive genome expansion in bonnet fungi (Mycena s.s.) driven by repeated elements and novel gene families across ecological guilds.</title>
        <authorList>
            <consortium name="Lawrence Berkeley National Laboratory"/>
            <person name="Harder C.B."/>
            <person name="Miyauchi S."/>
            <person name="Viragh M."/>
            <person name="Kuo A."/>
            <person name="Thoen E."/>
            <person name="Andreopoulos B."/>
            <person name="Lu D."/>
            <person name="Skrede I."/>
            <person name="Drula E."/>
            <person name="Henrissat B."/>
            <person name="Morin E."/>
            <person name="Kohler A."/>
            <person name="Barry K."/>
            <person name="LaButti K."/>
            <person name="Morin E."/>
            <person name="Salamov A."/>
            <person name="Lipzen A."/>
            <person name="Mereny Z."/>
            <person name="Hegedus B."/>
            <person name="Baldrian P."/>
            <person name="Stursova M."/>
            <person name="Weitz H."/>
            <person name="Taylor A."/>
            <person name="Grigoriev I.V."/>
            <person name="Nagy L.G."/>
            <person name="Martin F."/>
            <person name="Kauserud H."/>
        </authorList>
    </citation>
    <scope>NUCLEOTIDE SEQUENCE</scope>
    <source>
        <strain evidence="2">CBHHK173m</strain>
    </source>
</reference>
<comment type="caution">
    <text evidence="2">The sequence shown here is derived from an EMBL/GenBank/DDBJ whole genome shotgun (WGS) entry which is preliminary data.</text>
</comment>
<dbReference type="EMBL" id="JARJCN010000032">
    <property type="protein sequence ID" value="KAJ7086120.1"/>
    <property type="molecule type" value="Genomic_DNA"/>
</dbReference>
<feature type="compositionally biased region" description="Basic and acidic residues" evidence="1">
    <location>
        <begin position="24"/>
        <end position="49"/>
    </location>
</feature>
<proteinExistence type="predicted"/>
<dbReference type="Proteomes" id="UP001222325">
    <property type="component" value="Unassembled WGS sequence"/>
</dbReference>
<protein>
    <submittedName>
        <fullName evidence="2">Uncharacterized protein</fullName>
    </submittedName>
</protein>
<evidence type="ECO:0000256" key="1">
    <source>
        <dbReference type="SAM" id="MobiDB-lite"/>
    </source>
</evidence>
<sequence>MFANLSGLTFALPSGEPNLQDHTNFGRDPWDTSDKSSSDSGNDDDKSGDFTRGSNIYSRVARSSAPATLVSGQHRIAGTWHGELAQATGFPVQIMERLAEGGHGVVYAGALTQNGRGAVYAALKRMHDGGWTRNDVVDPVNNVLHNILWTDTGRPVLIDLVTMARHICDGHCPELEVAKKAKGVYEGQLGAENQRRWAGMRQRFGDSAAGLV</sequence>
<gene>
    <name evidence="2" type="ORF">B0H15DRAFT_801751</name>
</gene>
<organism evidence="2 3">
    <name type="scientific">Mycena belliarum</name>
    <dbReference type="NCBI Taxonomy" id="1033014"/>
    <lineage>
        <taxon>Eukaryota</taxon>
        <taxon>Fungi</taxon>
        <taxon>Dikarya</taxon>
        <taxon>Basidiomycota</taxon>
        <taxon>Agaricomycotina</taxon>
        <taxon>Agaricomycetes</taxon>
        <taxon>Agaricomycetidae</taxon>
        <taxon>Agaricales</taxon>
        <taxon>Marasmiineae</taxon>
        <taxon>Mycenaceae</taxon>
        <taxon>Mycena</taxon>
    </lineage>
</organism>
<accession>A0AAD6U5C8</accession>
<keyword evidence="3" id="KW-1185">Reference proteome</keyword>
<evidence type="ECO:0000313" key="3">
    <source>
        <dbReference type="Proteomes" id="UP001222325"/>
    </source>
</evidence>
<dbReference type="AlphaFoldDB" id="A0AAD6U5C8"/>